<feature type="domain" description="Transcriptional repressor PaaX-like N-terminal" evidence="1">
    <location>
        <begin position="23"/>
        <end position="91"/>
    </location>
</feature>
<evidence type="ECO:0000313" key="4">
    <source>
        <dbReference type="Proteomes" id="UP001220964"/>
    </source>
</evidence>
<dbReference type="Gene3D" id="1.10.10.10">
    <property type="entry name" value="Winged helix-like DNA-binding domain superfamily/Winged helix DNA-binding domain"/>
    <property type="match status" value="1"/>
</dbReference>
<gene>
    <name evidence="3" type="ORF">P1J78_06750</name>
</gene>
<dbReference type="GO" id="GO:0006351">
    <property type="term" value="P:DNA-templated transcription"/>
    <property type="evidence" value="ECO:0007669"/>
    <property type="project" value="InterPro"/>
</dbReference>
<evidence type="ECO:0000259" key="1">
    <source>
        <dbReference type="Pfam" id="PF07848"/>
    </source>
</evidence>
<dbReference type="Proteomes" id="UP001220964">
    <property type="component" value="Unassembled WGS sequence"/>
</dbReference>
<dbReference type="InterPro" id="IPR012906">
    <property type="entry name" value="PaaX-like_N"/>
</dbReference>
<name>A0AAE3NTS4_9RHOB</name>
<evidence type="ECO:0000313" key="3">
    <source>
        <dbReference type="EMBL" id="MDF0600422.1"/>
    </source>
</evidence>
<evidence type="ECO:0000259" key="2">
    <source>
        <dbReference type="Pfam" id="PF08223"/>
    </source>
</evidence>
<dbReference type="InterPro" id="IPR011965">
    <property type="entry name" value="PaaX_trns_reg"/>
</dbReference>
<protein>
    <submittedName>
        <fullName evidence="3">PaaX family transcriptional regulator C-terminal domain-containing protein</fullName>
    </submittedName>
</protein>
<dbReference type="AlphaFoldDB" id="A0AAE3NTS4"/>
<proteinExistence type="predicted"/>
<feature type="domain" description="Transcriptional repressor PaaX-like C-terminal" evidence="2">
    <location>
        <begin position="173"/>
        <end position="259"/>
    </location>
</feature>
<dbReference type="RefSeq" id="WP_275566566.1">
    <property type="nucleotide sequence ID" value="NZ_JARGYC010000013.1"/>
</dbReference>
<dbReference type="InterPro" id="IPR036388">
    <property type="entry name" value="WH-like_DNA-bd_sf"/>
</dbReference>
<reference evidence="3" key="1">
    <citation type="submission" date="2023-03" db="EMBL/GenBank/DDBJ databases">
        <title>Multiphase analysis and comparison of six strains from genera Psychromarinibacter, Lutimaribacter, and Maritimibacter, including a novel species: Psychromarinibacter sediminicola sp. nov.</title>
        <authorList>
            <person name="Wang Y.-H."/>
            <person name="Ye M.-Q."/>
            <person name="Du Z.-J."/>
        </authorList>
    </citation>
    <scope>NUCLEOTIDE SEQUENCE</scope>
    <source>
        <strain evidence="3">C21-152</strain>
    </source>
</reference>
<keyword evidence="4" id="KW-1185">Reference proteome</keyword>
<sequence length="305" mass="32550">MPDTAPSDPADAIARRLRRTPPRASAFIVTIYGDVVEPRGGALWIGTLIECCADHGISESLVRTAVSRLVGAGRLVGDRVGRRSYYRLTAAAQAEFRAASRILFSPSPVPEGWLTAFATAPRAEGWPDGWARLSAQIALAPDRADIPRPDAVVLAGRSVAGRASLPALAAQHWPMDEVGAAYRAVVAEYAGIAAAGTPPLPPATALALRLRLVHDYRHAALADPRLPREAWPDDWQAEAARQLFLRLYLDLTEAADAHVGAAFRDAEGPLPARPDPIAARVDLLRAELGAVSGKRHGNEKSALQT</sequence>
<comment type="caution">
    <text evidence="3">The sequence shown here is derived from an EMBL/GenBank/DDBJ whole genome shotgun (WGS) entry which is preliminary data.</text>
</comment>
<dbReference type="Pfam" id="PF07848">
    <property type="entry name" value="PaaX"/>
    <property type="match status" value="1"/>
</dbReference>
<dbReference type="Pfam" id="PF08223">
    <property type="entry name" value="PaaX_C"/>
    <property type="match status" value="1"/>
</dbReference>
<organism evidence="3 4">
    <name type="scientific">Psychromarinibacter sediminicola</name>
    <dbReference type="NCBI Taxonomy" id="3033385"/>
    <lineage>
        <taxon>Bacteria</taxon>
        <taxon>Pseudomonadati</taxon>
        <taxon>Pseudomonadota</taxon>
        <taxon>Alphaproteobacteria</taxon>
        <taxon>Rhodobacterales</taxon>
        <taxon>Paracoccaceae</taxon>
        <taxon>Psychromarinibacter</taxon>
    </lineage>
</organism>
<dbReference type="PANTHER" id="PTHR30319">
    <property type="entry name" value="PHENYLACETIC ACID REGULATOR-RELATED TRANSCRIPTIONAL REPRESSOR"/>
    <property type="match status" value="1"/>
</dbReference>
<dbReference type="Gene3D" id="1.20.58.1460">
    <property type="match status" value="1"/>
</dbReference>
<dbReference type="InterPro" id="IPR013225">
    <property type="entry name" value="PaaX_C"/>
</dbReference>
<dbReference type="EMBL" id="JARGYC010000013">
    <property type="protein sequence ID" value="MDF0600422.1"/>
    <property type="molecule type" value="Genomic_DNA"/>
</dbReference>
<accession>A0AAE3NTS4</accession>
<dbReference type="PIRSF" id="PIRSF020623">
    <property type="entry name" value="PaaX"/>
    <property type="match status" value="1"/>
</dbReference>
<dbReference type="PANTHER" id="PTHR30319:SF1">
    <property type="entry name" value="TRANSCRIPTIONAL REPRESSOR PAAX"/>
    <property type="match status" value="1"/>
</dbReference>